<feature type="binding site" evidence="6">
    <location>
        <position position="66"/>
    </location>
    <ligand>
        <name>ATP</name>
        <dbReference type="ChEBI" id="CHEBI:30616"/>
    </ligand>
</feature>
<keyword evidence="2" id="KW-0808">Transferase</keyword>
<keyword evidence="5 6" id="KW-0067">ATP-binding</keyword>
<dbReference type="FunFam" id="1.10.510.10:FF:000317">
    <property type="entry name" value="PTI1-like tyrosine-protein kinase At3g15890"/>
    <property type="match status" value="1"/>
</dbReference>
<dbReference type="InterPro" id="IPR011009">
    <property type="entry name" value="Kinase-like_dom_sf"/>
</dbReference>
<accession>A0A9Q0HWK5</accession>
<reference evidence="9" key="1">
    <citation type="journal article" date="2022" name="Cell">
        <title>Repeat-based holocentromeres influence genome architecture and karyotype evolution.</title>
        <authorList>
            <person name="Hofstatter P.G."/>
            <person name="Thangavel G."/>
            <person name="Lux T."/>
            <person name="Neumann P."/>
            <person name="Vondrak T."/>
            <person name="Novak P."/>
            <person name="Zhang M."/>
            <person name="Costa L."/>
            <person name="Castellani M."/>
            <person name="Scott A."/>
            <person name="Toegelov H."/>
            <person name="Fuchs J."/>
            <person name="Mata-Sucre Y."/>
            <person name="Dias Y."/>
            <person name="Vanzela A.L.L."/>
            <person name="Huettel B."/>
            <person name="Almeida C.C.S."/>
            <person name="Simkova H."/>
            <person name="Souza G."/>
            <person name="Pedrosa-Harand A."/>
            <person name="Macas J."/>
            <person name="Mayer K.F.X."/>
            <person name="Houben A."/>
            <person name="Marques A."/>
        </authorList>
    </citation>
    <scope>NUCLEOTIDE SEQUENCE</scope>
    <source>
        <strain evidence="9">RhyBre1mFocal</strain>
    </source>
</reference>
<dbReference type="InterPro" id="IPR008271">
    <property type="entry name" value="Ser/Thr_kinase_AS"/>
</dbReference>
<dbReference type="GO" id="GO:0005524">
    <property type="term" value="F:ATP binding"/>
    <property type="evidence" value="ECO:0007669"/>
    <property type="project" value="UniProtKB-UniRule"/>
</dbReference>
<feature type="domain" description="Protein kinase" evidence="8">
    <location>
        <begin position="38"/>
        <end position="320"/>
    </location>
</feature>
<dbReference type="Proteomes" id="UP001151287">
    <property type="component" value="Unassembled WGS sequence"/>
</dbReference>
<sequence>MGCFSFFCGRDSKWNEETSTAKWRVFSLKELHSATNNFNYDNKLGEGLFGSVYWGQLWDGSQIAVKRLKAWNNKAEGEFTVEVEVLGKVRHKNLLCLRGCCAEGQERLIVYDYMPNLSLHSHLHGSHSRDSLLGWKRRMSIAIASAEGIAYLHHHATPHIIHQDIKASNILLDNDFKARVADFGFAKLIPDGDSHVRTNAKGSSGYQAPEYAMYGKSSESCDVYSFGVLLLEIVSGKKPVEKSDLMQKVSITDWALPLAREGRFIEIVDSKLNDDYVEGELKRLVLVGLVCAQNEPEKRPAMLEVADLLKGELKEKMALIESDEMFQPGSGTISRDHTEVLNENLDSLTKESVEEVKEAMEIEKTET</sequence>
<evidence type="ECO:0000256" key="2">
    <source>
        <dbReference type="ARBA" id="ARBA00022679"/>
    </source>
</evidence>
<dbReference type="SUPFAM" id="SSF56112">
    <property type="entry name" value="Protein kinase-like (PK-like)"/>
    <property type="match status" value="1"/>
</dbReference>
<dbReference type="Pfam" id="PF07714">
    <property type="entry name" value="PK_Tyr_Ser-Thr"/>
    <property type="match status" value="1"/>
</dbReference>
<dbReference type="GO" id="GO:0004674">
    <property type="term" value="F:protein serine/threonine kinase activity"/>
    <property type="evidence" value="ECO:0007669"/>
    <property type="project" value="UniProtKB-KW"/>
</dbReference>
<dbReference type="Gene3D" id="1.10.510.10">
    <property type="entry name" value="Transferase(Phosphotransferase) domain 1"/>
    <property type="match status" value="1"/>
</dbReference>
<dbReference type="PROSITE" id="PS50011">
    <property type="entry name" value="PROTEIN_KINASE_DOM"/>
    <property type="match status" value="1"/>
</dbReference>
<name>A0A9Q0HWK5_9POAL</name>
<organism evidence="9 10">
    <name type="scientific">Rhynchospora breviuscula</name>
    <dbReference type="NCBI Taxonomy" id="2022672"/>
    <lineage>
        <taxon>Eukaryota</taxon>
        <taxon>Viridiplantae</taxon>
        <taxon>Streptophyta</taxon>
        <taxon>Embryophyta</taxon>
        <taxon>Tracheophyta</taxon>
        <taxon>Spermatophyta</taxon>
        <taxon>Magnoliopsida</taxon>
        <taxon>Liliopsida</taxon>
        <taxon>Poales</taxon>
        <taxon>Cyperaceae</taxon>
        <taxon>Cyperoideae</taxon>
        <taxon>Rhynchosporeae</taxon>
        <taxon>Rhynchospora</taxon>
    </lineage>
</organism>
<dbReference type="AlphaFoldDB" id="A0A9Q0HWK5"/>
<evidence type="ECO:0000256" key="6">
    <source>
        <dbReference type="PROSITE-ProRule" id="PRU10141"/>
    </source>
</evidence>
<keyword evidence="1 7" id="KW-0723">Serine/threonine-protein kinase</keyword>
<dbReference type="InterPro" id="IPR052059">
    <property type="entry name" value="CR_Ser/Thr_kinase"/>
</dbReference>
<dbReference type="FunFam" id="3.30.200.20:FF:000305">
    <property type="entry name" value="PTI1-like tyrosine-protein kinase At3g15890"/>
    <property type="match status" value="1"/>
</dbReference>
<evidence type="ECO:0000256" key="4">
    <source>
        <dbReference type="ARBA" id="ARBA00022777"/>
    </source>
</evidence>
<keyword evidence="10" id="KW-1185">Reference proteome</keyword>
<dbReference type="InterPro" id="IPR000719">
    <property type="entry name" value="Prot_kinase_dom"/>
</dbReference>
<dbReference type="Gene3D" id="3.30.200.20">
    <property type="entry name" value="Phosphorylase Kinase, domain 1"/>
    <property type="match status" value="1"/>
</dbReference>
<dbReference type="InterPro" id="IPR001245">
    <property type="entry name" value="Ser-Thr/Tyr_kinase_cat_dom"/>
</dbReference>
<gene>
    <name evidence="9" type="ORF">LUZ63_000127</name>
</gene>
<keyword evidence="3 6" id="KW-0547">Nucleotide-binding</keyword>
<dbReference type="CDD" id="cd14066">
    <property type="entry name" value="STKc_IRAK"/>
    <property type="match status" value="1"/>
</dbReference>
<comment type="similarity">
    <text evidence="7">Belongs to the protein kinase superfamily.</text>
</comment>
<dbReference type="PROSITE" id="PS00107">
    <property type="entry name" value="PROTEIN_KINASE_ATP"/>
    <property type="match status" value="1"/>
</dbReference>
<proteinExistence type="inferred from homology"/>
<evidence type="ECO:0000256" key="5">
    <source>
        <dbReference type="ARBA" id="ARBA00022840"/>
    </source>
</evidence>
<keyword evidence="4" id="KW-0418">Kinase</keyword>
<evidence type="ECO:0000259" key="8">
    <source>
        <dbReference type="PROSITE" id="PS50011"/>
    </source>
</evidence>
<protein>
    <recommendedName>
        <fullName evidence="8">Protein kinase domain-containing protein</fullName>
    </recommendedName>
</protein>
<dbReference type="EMBL" id="JAMQYH010000001">
    <property type="protein sequence ID" value="KAJ1700348.1"/>
    <property type="molecule type" value="Genomic_DNA"/>
</dbReference>
<evidence type="ECO:0000313" key="9">
    <source>
        <dbReference type="EMBL" id="KAJ1700348.1"/>
    </source>
</evidence>
<dbReference type="PANTHER" id="PTHR47973">
    <property type="entry name" value="CYSTEINE-RICH RECEPTOR-LIKE PROTEIN KINASE 3"/>
    <property type="match status" value="1"/>
</dbReference>
<evidence type="ECO:0000313" key="10">
    <source>
        <dbReference type="Proteomes" id="UP001151287"/>
    </source>
</evidence>
<dbReference type="InterPro" id="IPR017441">
    <property type="entry name" value="Protein_kinase_ATP_BS"/>
</dbReference>
<comment type="caution">
    <text evidence="9">The sequence shown here is derived from an EMBL/GenBank/DDBJ whole genome shotgun (WGS) entry which is preliminary data.</text>
</comment>
<evidence type="ECO:0000256" key="7">
    <source>
        <dbReference type="RuleBase" id="RU000304"/>
    </source>
</evidence>
<dbReference type="OrthoDB" id="628701at2759"/>
<evidence type="ECO:0000256" key="1">
    <source>
        <dbReference type="ARBA" id="ARBA00022527"/>
    </source>
</evidence>
<evidence type="ECO:0000256" key="3">
    <source>
        <dbReference type="ARBA" id="ARBA00022741"/>
    </source>
</evidence>
<dbReference type="SMART" id="SM00220">
    <property type="entry name" value="S_TKc"/>
    <property type="match status" value="1"/>
</dbReference>
<dbReference type="PROSITE" id="PS00108">
    <property type="entry name" value="PROTEIN_KINASE_ST"/>
    <property type="match status" value="1"/>
</dbReference>